<name>A0A2J8I2X1_VIBDI</name>
<evidence type="ECO:0000256" key="3">
    <source>
        <dbReference type="PROSITE-ProRule" id="PRU00339"/>
    </source>
</evidence>
<dbReference type="EMBL" id="POSK01000006">
    <property type="protein sequence ID" value="PNI04875.1"/>
    <property type="molecule type" value="Genomic_DNA"/>
</dbReference>
<accession>A0A2J8I2X1</accession>
<comment type="caution">
    <text evidence="4">The sequence shown here is derived from an EMBL/GenBank/DDBJ whole genome shotgun (WGS) entry which is preliminary data.</text>
</comment>
<dbReference type="Pfam" id="PF07719">
    <property type="entry name" value="TPR_2"/>
    <property type="match status" value="1"/>
</dbReference>
<dbReference type="Pfam" id="PF13181">
    <property type="entry name" value="TPR_8"/>
    <property type="match status" value="2"/>
</dbReference>
<evidence type="ECO:0000313" key="5">
    <source>
        <dbReference type="Proteomes" id="UP000236449"/>
    </source>
</evidence>
<keyword evidence="1" id="KW-0677">Repeat</keyword>
<dbReference type="OrthoDB" id="1668776at2"/>
<dbReference type="InterPro" id="IPR051012">
    <property type="entry name" value="CellSynth/LPSAsmb/PSIAsmb"/>
</dbReference>
<evidence type="ECO:0000256" key="1">
    <source>
        <dbReference type="ARBA" id="ARBA00022737"/>
    </source>
</evidence>
<dbReference type="Pfam" id="PF13431">
    <property type="entry name" value="TPR_17"/>
    <property type="match status" value="1"/>
</dbReference>
<dbReference type="Proteomes" id="UP000236449">
    <property type="component" value="Unassembled WGS sequence"/>
</dbReference>
<feature type="repeat" description="TPR" evidence="3">
    <location>
        <begin position="214"/>
        <end position="247"/>
    </location>
</feature>
<dbReference type="SMART" id="SM00028">
    <property type="entry name" value="TPR"/>
    <property type="match status" value="5"/>
</dbReference>
<evidence type="ECO:0000313" key="4">
    <source>
        <dbReference type="EMBL" id="PNI04875.1"/>
    </source>
</evidence>
<dbReference type="SUPFAM" id="SSF48452">
    <property type="entry name" value="TPR-like"/>
    <property type="match status" value="1"/>
</dbReference>
<dbReference type="PANTHER" id="PTHR45586">
    <property type="entry name" value="TPR REPEAT-CONTAINING PROTEIN PA4667"/>
    <property type="match status" value="1"/>
</dbReference>
<dbReference type="PROSITE" id="PS50005">
    <property type="entry name" value="TPR"/>
    <property type="match status" value="3"/>
</dbReference>
<dbReference type="Gene3D" id="1.25.40.10">
    <property type="entry name" value="Tetratricopeptide repeat domain"/>
    <property type="match status" value="3"/>
</dbReference>
<feature type="repeat" description="TPR" evidence="3">
    <location>
        <begin position="180"/>
        <end position="213"/>
    </location>
</feature>
<protein>
    <recommendedName>
        <fullName evidence="6">Tetratricopeptide repeat protein</fullName>
    </recommendedName>
</protein>
<feature type="repeat" description="TPR" evidence="3">
    <location>
        <begin position="86"/>
        <end position="119"/>
    </location>
</feature>
<dbReference type="PANTHER" id="PTHR45586:SF1">
    <property type="entry name" value="LIPOPOLYSACCHARIDE ASSEMBLY PROTEIN B"/>
    <property type="match status" value="1"/>
</dbReference>
<keyword evidence="2 3" id="KW-0802">TPR repeat</keyword>
<evidence type="ECO:0008006" key="6">
    <source>
        <dbReference type="Google" id="ProtNLM"/>
    </source>
</evidence>
<evidence type="ECO:0000256" key="2">
    <source>
        <dbReference type="ARBA" id="ARBA00022803"/>
    </source>
</evidence>
<reference evidence="4 5" key="1">
    <citation type="submission" date="2018-01" db="EMBL/GenBank/DDBJ databases">
        <title>Draft genome sequences of six Vibrio diazotrophicus strains isolated from deep-sea sediments of the Baltic Sea.</title>
        <authorList>
            <person name="Castillo D."/>
            <person name="Vandieken V."/>
            <person name="Chiang O."/>
            <person name="Middelboe M."/>
        </authorList>
    </citation>
    <scope>NUCLEOTIDE SEQUENCE [LARGE SCALE GENOMIC DNA]</scope>
    <source>
        <strain evidence="4 5">60.27F</strain>
    </source>
</reference>
<proteinExistence type="predicted"/>
<dbReference type="PROSITE" id="PS51257">
    <property type="entry name" value="PROKAR_LIPOPROTEIN"/>
    <property type="match status" value="1"/>
</dbReference>
<dbReference type="AlphaFoldDB" id="A0A2J8I2X1"/>
<gene>
    <name evidence="4" type="ORF">C1N32_11115</name>
</gene>
<dbReference type="InterPro" id="IPR019734">
    <property type="entry name" value="TPR_rpt"/>
</dbReference>
<organism evidence="4 5">
    <name type="scientific">Vibrio diazotrophicus</name>
    <dbReference type="NCBI Taxonomy" id="685"/>
    <lineage>
        <taxon>Bacteria</taxon>
        <taxon>Pseudomonadati</taxon>
        <taxon>Pseudomonadota</taxon>
        <taxon>Gammaproteobacteria</taxon>
        <taxon>Vibrionales</taxon>
        <taxon>Vibrionaceae</taxon>
        <taxon>Vibrio</taxon>
    </lineage>
</organism>
<dbReference type="InterPro" id="IPR011990">
    <property type="entry name" value="TPR-like_helical_dom_sf"/>
</dbReference>
<sequence length="339" mass="38158">MKKYNYATLLLISLIAGCASDSDKQSKFDSELYDGRPVETFSADAAPLTETEAIKRGDYALRQNNSDLALYEYIRSLEFPDSQYSDKTLYTIGRIHQSRGNYELAERAYLLALEHNPNNVQVLEQLGSNYSKQGKVDEGRSYFLRAINADQLRLSSRLKLDDDASVSEIEALSSDNLSPASAYMGLGILDDVKAQHEVAQAFYKHALKIEPKSSKALMNMGYSHYMSGNYTDATRFTLAALEQEPDNEKALNNLALIYLAKGETQRALNVFMRRMDAPEALNNVGYFLMLQGKPEKAIPYLQQAIDKKTSYYKIANENLERALAEVRAKTPEKAEMMSQ</sequence>
<dbReference type="InterPro" id="IPR013105">
    <property type="entry name" value="TPR_2"/>
</dbReference>